<dbReference type="Pfam" id="PF00067">
    <property type="entry name" value="p450"/>
    <property type="match status" value="1"/>
</dbReference>
<name>A0AAE6NDB8_STRPT</name>
<dbReference type="RefSeq" id="WP_107429505.1">
    <property type="nucleotide sequence ID" value="NZ_BAABSS010000003.1"/>
</dbReference>
<proteinExistence type="predicted"/>
<protein>
    <submittedName>
        <fullName evidence="3">Cytochrome P450</fullName>
    </submittedName>
</protein>
<evidence type="ECO:0000313" key="5">
    <source>
        <dbReference type="Proteomes" id="UP000325458"/>
    </source>
</evidence>
<evidence type="ECO:0000313" key="4">
    <source>
        <dbReference type="Proteomes" id="UP000194225"/>
    </source>
</evidence>
<dbReference type="Proteomes" id="UP000194225">
    <property type="component" value="Unassembled WGS sequence"/>
</dbReference>
<feature type="region of interest" description="Disordered" evidence="1">
    <location>
        <begin position="1"/>
        <end position="20"/>
    </location>
</feature>
<evidence type="ECO:0000256" key="1">
    <source>
        <dbReference type="SAM" id="MobiDB-lite"/>
    </source>
</evidence>
<dbReference type="PANTHER" id="PTHR24305:SF224">
    <property type="entry name" value="CYTOCHROME P450 313A1-RELATED"/>
    <property type="match status" value="1"/>
</dbReference>
<dbReference type="Gene3D" id="1.10.630.10">
    <property type="entry name" value="Cytochrome P450"/>
    <property type="match status" value="1"/>
</dbReference>
<dbReference type="AlphaFoldDB" id="A0AAE6NDB8"/>
<dbReference type="InterPro" id="IPR001128">
    <property type="entry name" value="Cyt_P450"/>
</dbReference>
<feature type="compositionally biased region" description="Basic and acidic residues" evidence="1">
    <location>
        <begin position="517"/>
        <end position="527"/>
    </location>
</feature>
<evidence type="ECO:0000313" key="2">
    <source>
        <dbReference type="EMBL" id="OSY47468.1"/>
    </source>
</evidence>
<reference evidence="2 4" key="1">
    <citation type="submission" date="2016-09" db="EMBL/GenBank/DDBJ databases">
        <title>Streptomyces platensis DSM40041, a candidate organism with high potential of specific P450 cytochromes.</title>
        <authorList>
            <person name="Grumaz C."/>
            <person name="Vainshtein Y."/>
            <person name="Kirstahler P."/>
            <person name="Sohn K."/>
        </authorList>
    </citation>
    <scope>NUCLEOTIDE SEQUENCE [LARGE SCALE GENOMIC DNA]</scope>
    <source>
        <strain evidence="2 4">DSM 40041</strain>
    </source>
</reference>
<dbReference type="InterPro" id="IPR036396">
    <property type="entry name" value="Cyt_P450_sf"/>
</dbReference>
<evidence type="ECO:0000313" key="3">
    <source>
        <dbReference type="EMBL" id="QEV50542.1"/>
    </source>
</evidence>
<dbReference type="KEGG" id="spla:CP981_01670"/>
<dbReference type="GO" id="GO:0005506">
    <property type="term" value="F:iron ion binding"/>
    <property type="evidence" value="ECO:0007669"/>
    <property type="project" value="InterPro"/>
</dbReference>
<dbReference type="InterPro" id="IPR050121">
    <property type="entry name" value="Cytochrome_P450_monoxygenase"/>
</dbReference>
<dbReference type="GO" id="GO:0020037">
    <property type="term" value="F:heme binding"/>
    <property type="evidence" value="ECO:0007669"/>
    <property type="project" value="InterPro"/>
</dbReference>
<sequence length="527" mass="58150">MTRCPVPPRAGSDAPPTTRRQSFPARFHAWGLRTLGRYWLPRHIAAPFPGVLAHHRGPNLFAGHAKAFHRATVVHGQSASAYFRASGISACAETNGGICTFRMGRRTALYQITNSPLTDDDALAPSTDANRELFGDFIGSQPNDHPCRPVKRAAVERTLGNATFIGQLEPAVRKYAAEYFRSVAGRELPLDDFALGLVTHVDSFLPGVLDLTQKPLSEYLSSTRYGRVMRDLFELASDVISKINREAMREVDMVAPFVRDLLDSNAEALAHAPETNMIRRHFAVWELPVSPAGFARLTTAQLKELGTIIVATYDTTALSLQWALAYLETSPEHRHSVIAAARDGGGPGPSVIDLAVLEAVRLGGSNPAALWRRTTRPFTLEHRGRSVTIPASTMLWLDRRQANQDPRIFPAPGRFDPDNIRAIFKSGRETVSSVLSRNRYEINSFSMVNSRRNPRKCPGRLFSVRMQSMLLAELYAQYEVTADGIDLRLKDHSSMPRPAHPGTVLLTPTSPAGPARTAHETPKEKTP</sequence>
<keyword evidence="4" id="KW-1185">Reference proteome</keyword>
<gene>
    <name evidence="2" type="ORF">BG653_01186</name>
    <name evidence="3" type="ORF">CP981_01670</name>
</gene>
<dbReference type="GO" id="GO:0004497">
    <property type="term" value="F:monooxygenase activity"/>
    <property type="evidence" value="ECO:0007669"/>
    <property type="project" value="InterPro"/>
</dbReference>
<accession>A0AAE6NDB8</accession>
<dbReference type="GO" id="GO:0016705">
    <property type="term" value="F:oxidoreductase activity, acting on paired donors, with incorporation or reduction of molecular oxygen"/>
    <property type="evidence" value="ECO:0007669"/>
    <property type="project" value="InterPro"/>
</dbReference>
<dbReference type="EMBL" id="CP023691">
    <property type="protein sequence ID" value="QEV50542.1"/>
    <property type="molecule type" value="Genomic_DNA"/>
</dbReference>
<dbReference type="GeneID" id="90922039"/>
<dbReference type="PANTHER" id="PTHR24305">
    <property type="entry name" value="CYTOCHROME P450"/>
    <property type="match status" value="1"/>
</dbReference>
<organism evidence="3 5">
    <name type="scientific">Streptomyces platensis</name>
    <dbReference type="NCBI Taxonomy" id="58346"/>
    <lineage>
        <taxon>Bacteria</taxon>
        <taxon>Bacillati</taxon>
        <taxon>Actinomycetota</taxon>
        <taxon>Actinomycetes</taxon>
        <taxon>Kitasatosporales</taxon>
        <taxon>Streptomycetaceae</taxon>
        <taxon>Streptomyces</taxon>
    </lineage>
</organism>
<dbReference type="EMBL" id="MIGA01000004">
    <property type="protein sequence ID" value="OSY47468.1"/>
    <property type="molecule type" value="Genomic_DNA"/>
</dbReference>
<feature type="region of interest" description="Disordered" evidence="1">
    <location>
        <begin position="491"/>
        <end position="527"/>
    </location>
</feature>
<dbReference type="Proteomes" id="UP000325458">
    <property type="component" value="Chromosome"/>
</dbReference>
<dbReference type="SUPFAM" id="SSF48264">
    <property type="entry name" value="Cytochrome P450"/>
    <property type="match status" value="1"/>
</dbReference>
<reference evidence="3 5" key="2">
    <citation type="submission" date="2017-09" db="EMBL/GenBank/DDBJ databases">
        <authorList>
            <person name="Lee N."/>
            <person name="Cho B.-K."/>
        </authorList>
    </citation>
    <scope>NUCLEOTIDE SEQUENCE [LARGE SCALE GENOMIC DNA]</scope>
    <source>
        <strain evidence="3 5">ATCC 23948</strain>
    </source>
</reference>